<organism evidence="4 5">
    <name type="scientific">Exophiala mesophila</name>
    <name type="common">Black yeast-like fungus</name>
    <dbReference type="NCBI Taxonomy" id="212818"/>
    <lineage>
        <taxon>Eukaryota</taxon>
        <taxon>Fungi</taxon>
        <taxon>Dikarya</taxon>
        <taxon>Ascomycota</taxon>
        <taxon>Pezizomycotina</taxon>
        <taxon>Eurotiomycetes</taxon>
        <taxon>Chaetothyriomycetidae</taxon>
        <taxon>Chaetothyriales</taxon>
        <taxon>Herpotrichiellaceae</taxon>
        <taxon>Exophiala</taxon>
    </lineage>
</organism>
<dbReference type="Pfam" id="PF08574">
    <property type="entry name" value="Iwr1"/>
    <property type="match status" value="1"/>
</dbReference>
<gene>
    <name evidence="4" type="ORF">B0A52_04236</name>
</gene>
<sequence length="371" mass="41116">MSVHLAPDRISIKRRREEEPVDTLYLEHATAPDQKKRITEFYFKRVREYVIAPVSQQPQPSHASPAASSSSGIPTVRWTSPGDDVRDMARLKASMKERAALPENGDGGKKRRVDGSSAASGSTTSAKVVSPPPAEQAAQLRRFHLARHLFPTSSALHSAAPRKQNPSLRPPIATFIERQISNSVAGNTGTAVDRVVHVPQEDPQVTSPLESKPPDLNTLQVSKRSALNTFVTARKPSERTGTSIRDDPNTWDHDSDQLANELAALAMELDPEMAALQPPMPAIKSEPETVSFRDPNRMDLDGDDDYVFETYIRVLQSEDGIAMDLPELAEANFGVLVIDQEDEDLWNKYVDSDQEDDWDEEDSNGKFTLHC</sequence>
<dbReference type="GO" id="GO:0005737">
    <property type="term" value="C:cytoplasm"/>
    <property type="evidence" value="ECO:0007669"/>
    <property type="project" value="TreeGrafter"/>
</dbReference>
<comment type="similarity">
    <text evidence="1">Belongs to the IWR1/SLC7A6OS family.</text>
</comment>
<feature type="compositionally biased region" description="Low complexity" evidence="2">
    <location>
        <begin position="55"/>
        <end position="71"/>
    </location>
</feature>
<name>A0A438N850_EXOME</name>
<evidence type="ECO:0000256" key="1">
    <source>
        <dbReference type="ARBA" id="ARBA00010218"/>
    </source>
</evidence>
<dbReference type="InterPro" id="IPR040150">
    <property type="entry name" value="Iwr1"/>
</dbReference>
<dbReference type="Proteomes" id="UP000288859">
    <property type="component" value="Unassembled WGS sequence"/>
</dbReference>
<evidence type="ECO:0000256" key="2">
    <source>
        <dbReference type="SAM" id="MobiDB-lite"/>
    </source>
</evidence>
<feature type="domain" description="Transcription factor Iwr1" evidence="3">
    <location>
        <begin position="304"/>
        <end position="364"/>
    </location>
</feature>
<evidence type="ECO:0000313" key="4">
    <source>
        <dbReference type="EMBL" id="RVX71837.1"/>
    </source>
</evidence>
<dbReference type="VEuPathDB" id="FungiDB:PV10_08757"/>
<accession>A0A438N850</accession>
<dbReference type="PANTHER" id="PTHR28063:SF1">
    <property type="entry name" value="RNA POLYMERASE II NUCLEAR LOCALIZATION PROTEIN IWR1"/>
    <property type="match status" value="1"/>
</dbReference>
<dbReference type="GO" id="GO:0006606">
    <property type="term" value="P:protein import into nucleus"/>
    <property type="evidence" value="ECO:0007669"/>
    <property type="project" value="InterPro"/>
</dbReference>
<proteinExistence type="inferred from homology"/>
<feature type="region of interest" description="Disordered" evidence="2">
    <location>
        <begin position="54"/>
        <end position="136"/>
    </location>
</feature>
<dbReference type="PANTHER" id="PTHR28063">
    <property type="entry name" value="RNA POLYMERASE II NUCLEAR LOCALIZATION PROTEIN IWR1"/>
    <property type="match status" value="1"/>
</dbReference>
<dbReference type="EMBL" id="NAJM01000015">
    <property type="protein sequence ID" value="RVX71837.1"/>
    <property type="molecule type" value="Genomic_DNA"/>
</dbReference>
<dbReference type="OrthoDB" id="6255506at2759"/>
<dbReference type="InterPro" id="IPR013883">
    <property type="entry name" value="TF_Iwr1_dom"/>
</dbReference>
<evidence type="ECO:0000313" key="5">
    <source>
        <dbReference type="Proteomes" id="UP000288859"/>
    </source>
</evidence>
<comment type="caution">
    <text evidence="4">The sequence shown here is derived from an EMBL/GenBank/DDBJ whole genome shotgun (WGS) entry which is preliminary data.</text>
</comment>
<feature type="compositionally biased region" description="Low complexity" evidence="2">
    <location>
        <begin position="115"/>
        <end position="126"/>
    </location>
</feature>
<dbReference type="AlphaFoldDB" id="A0A438N850"/>
<evidence type="ECO:0000259" key="3">
    <source>
        <dbReference type="Pfam" id="PF08574"/>
    </source>
</evidence>
<protein>
    <recommendedName>
        <fullName evidence="3">Transcription factor Iwr1 domain-containing protein</fullName>
    </recommendedName>
</protein>
<feature type="compositionally biased region" description="Basic and acidic residues" evidence="2">
    <location>
        <begin position="83"/>
        <end position="100"/>
    </location>
</feature>
<reference evidence="4 5" key="1">
    <citation type="submission" date="2017-03" db="EMBL/GenBank/DDBJ databases">
        <title>Genomes of endolithic fungi from Antarctica.</title>
        <authorList>
            <person name="Coleine C."/>
            <person name="Masonjones S."/>
            <person name="Stajich J.E."/>
        </authorList>
    </citation>
    <scope>NUCLEOTIDE SEQUENCE [LARGE SCALE GENOMIC DNA]</scope>
    <source>
        <strain evidence="4 5">CCFEE 6314</strain>
    </source>
</reference>